<evidence type="ECO:0000256" key="5">
    <source>
        <dbReference type="SAM" id="Phobius"/>
    </source>
</evidence>
<protein>
    <recommendedName>
        <fullName evidence="8">Tetraspanin</fullName>
    </recommendedName>
</protein>
<accession>A0A0D3KPF9</accession>
<comment type="subcellular location">
    <subcellularLocation>
        <location evidence="1">Membrane</location>
        <topology evidence="1">Multi-pass membrane protein</topology>
    </subcellularLocation>
</comment>
<keyword evidence="2 5" id="KW-0812">Transmembrane</keyword>
<proteinExistence type="predicted"/>
<sequence>MDTDEQKKRGCCDSFLRFISLTLLFISTVFFMLLGAATIASGALGTTQVEHLYLNDDPTIVYVIIMVSGIVIVLLSLFGFLALCKPRKCCTLAFYIWLPLLFCVAFIFSTAVLFRWVNAYKLAEEQDFVDIEAWQLNAATALRDAIRQTWYLCDASVVDAGTLVPVYELTCANVAYSKLAERVTAGCISDIEPNLFFSLGSFPQCYNDDSWWPAEDPDASSNEEKLNTPKGTFCACKKQVGEFVDDYFGHRASGVRGGVALY</sequence>
<dbReference type="KEGG" id="ehx:EMIHUDRAFT_225212"/>
<reference evidence="7" key="1">
    <citation type="journal article" date="2013" name="Nature">
        <title>Pan genome of the phytoplankton Emiliania underpins its global distribution.</title>
        <authorList>
            <person name="Read B.A."/>
            <person name="Kegel J."/>
            <person name="Klute M.J."/>
            <person name="Kuo A."/>
            <person name="Lefebvre S.C."/>
            <person name="Maumus F."/>
            <person name="Mayer C."/>
            <person name="Miller J."/>
            <person name="Monier A."/>
            <person name="Salamov A."/>
            <person name="Young J."/>
            <person name="Aguilar M."/>
            <person name="Claverie J.M."/>
            <person name="Frickenhaus S."/>
            <person name="Gonzalez K."/>
            <person name="Herman E.K."/>
            <person name="Lin Y.C."/>
            <person name="Napier J."/>
            <person name="Ogata H."/>
            <person name="Sarno A.F."/>
            <person name="Shmutz J."/>
            <person name="Schroeder D."/>
            <person name="de Vargas C."/>
            <person name="Verret F."/>
            <person name="von Dassow P."/>
            <person name="Valentin K."/>
            <person name="Van de Peer Y."/>
            <person name="Wheeler G."/>
            <person name="Dacks J.B."/>
            <person name="Delwiche C.F."/>
            <person name="Dyhrman S.T."/>
            <person name="Glockner G."/>
            <person name="John U."/>
            <person name="Richards T."/>
            <person name="Worden A.Z."/>
            <person name="Zhang X."/>
            <person name="Grigoriev I.V."/>
            <person name="Allen A.E."/>
            <person name="Bidle K."/>
            <person name="Borodovsky M."/>
            <person name="Bowler C."/>
            <person name="Brownlee C."/>
            <person name="Cock J.M."/>
            <person name="Elias M."/>
            <person name="Gladyshev V.N."/>
            <person name="Groth M."/>
            <person name="Guda C."/>
            <person name="Hadaegh A."/>
            <person name="Iglesias-Rodriguez M.D."/>
            <person name="Jenkins J."/>
            <person name="Jones B.M."/>
            <person name="Lawson T."/>
            <person name="Leese F."/>
            <person name="Lindquist E."/>
            <person name="Lobanov A."/>
            <person name="Lomsadze A."/>
            <person name="Malik S.B."/>
            <person name="Marsh M.E."/>
            <person name="Mackinder L."/>
            <person name="Mock T."/>
            <person name="Mueller-Roeber B."/>
            <person name="Pagarete A."/>
            <person name="Parker M."/>
            <person name="Probert I."/>
            <person name="Quesneville H."/>
            <person name="Raines C."/>
            <person name="Rensing S.A."/>
            <person name="Riano-Pachon D.M."/>
            <person name="Richier S."/>
            <person name="Rokitta S."/>
            <person name="Shiraiwa Y."/>
            <person name="Soanes D.M."/>
            <person name="van der Giezen M."/>
            <person name="Wahlund T.M."/>
            <person name="Williams B."/>
            <person name="Wilson W."/>
            <person name="Wolfe G."/>
            <person name="Wurch L.L."/>
        </authorList>
    </citation>
    <scope>NUCLEOTIDE SEQUENCE</scope>
</reference>
<dbReference type="InterPro" id="IPR018499">
    <property type="entry name" value="Tetraspanin/Peripherin"/>
</dbReference>
<keyword evidence="3 5" id="KW-1133">Transmembrane helix</keyword>
<evidence type="ECO:0000256" key="3">
    <source>
        <dbReference type="ARBA" id="ARBA00022989"/>
    </source>
</evidence>
<dbReference type="EnsemblProtists" id="EOD37644">
    <property type="protein sequence ID" value="EOD37644"/>
    <property type="gene ID" value="EMIHUDRAFT_225212"/>
</dbReference>
<evidence type="ECO:0000313" key="7">
    <source>
        <dbReference type="Proteomes" id="UP000013827"/>
    </source>
</evidence>
<dbReference type="GO" id="GO:0016020">
    <property type="term" value="C:membrane"/>
    <property type="evidence" value="ECO:0007669"/>
    <property type="project" value="UniProtKB-SubCell"/>
</dbReference>
<feature type="transmembrane region" description="Helical" evidence="5">
    <location>
        <begin position="15"/>
        <end position="40"/>
    </location>
</feature>
<organism evidence="6 7">
    <name type="scientific">Emiliania huxleyi (strain CCMP1516)</name>
    <dbReference type="NCBI Taxonomy" id="280463"/>
    <lineage>
        <taxon>Eukaryota</taxon>
        <taxon>Haptista</taxon>
        <taxon>Haptophyta</taxon>
        <taxon>Prymnesiophyceae</taxon>
        <taxon>Isochrysidales</taxon>
        <taxon>Noelaerhabdaceae</taxon>
        <taxon>Emiliania</taxon>
    </lineage>
</organism>
<keyword evidence="7" id="KW-1185">Reference proteome</keyword>
<dbReference type="Proteomes" id="UP000013827">
    <property type="component" value="Unassembled WGS sequence"/>
</dbReference>
<dbReference type="Pfam" id="PF00335">
    <property type="entry name" value="Tetraspanin"/>
    <property type="match status" value="1"/>
</dbReference>
<dbReference type="HOGENOM" id="CLU_1063321_0_0_1"/>
<dbReference type="GeneID" id="17282913"/>
<name>A0A0D3KPF9_EMIH1</name>
<reference evidence="6" key="2">
    <citation type="submission" date="2024-10" db="UniProtKB">
        <authorList>
            <consortium name="EnsemblProtists"/>
        </authorList>
    </citation>
    <scope>IDENTIFICATION</scope>
</reference>
<evidence type="ECO:0008006" key="8">
    <source>
        <dbReference type="Google" id="ProtNLM"/>
    </source>
</evidence>
<keyword evidence="4 5" id="KW-0472">Membrane</keyword>
<evidence type="ECO:0000256" key="2">
    <source>
        <dbReference type="ARBA" id="ARBA00022692"/>
    </source>
</evidence>
<dbReference type="AlphaFoldDB" id="A0A0D3KPF9"/>
<evidence type="ECO:0000256" key="4">
    <source>
        <dbReference type="ARBA" id="ARBA00023136"/>
    </source>
</evidence>
<evidence type="ECO:0000313" key="6">
    <source>
        <dbReference type="EnsemblProtists" id="EOD37644"/>
    </source>
</evidence>
<feature type="transmembrane region" description="Helical" evidence="5">
    <location>
        <begin position="95"/>
        <end position="117"/>
    </location>
</feature>
<evidence type="ECO:0000256" key="1">
    <source>
        <dbReference type="ARBA" id="ARBA00004141"/>
    </source>
</evidence>
<dbReference type="RefSeq" id="XP_005790073.1">
    <property type="nucleotide sequence ID" value="XM_005790016.1"/>
</dbReference>
<feature type="transmembrane region" description="Helical" evidence="5">
    <location>
        <begin position="60"/>
        <end position="83"/>
    </location>
</feature>
<dbReference type="PaxDb" id="2903-EOD37644"/>